<keyword evidence="2" id="KW-1185">Reference proteome</keyword>
<name>A0A9N9QN51_9CUCU</name>
<evidence type="ECO:0000313" key="1">
    <source>
        <dbReference type="EMBL" id="CAG9772641.1"/>
    </source>
</evidence>
<reference evidence="1" key="1">
    <citation type="submission" date="2022-01" db="EMBL/GenBank/DDBJ databases">
        <authorList>
            <person name="King R."/>
        </authorList>
    </citation>
    <scope>NUCLEOTIDE SEQUENCE</scope>
</reference>
<accession>A0A9N9QN51</accession>
<sequence length="53" mass="5936">MDIKIKTPKQPQEVIAVMSSVTPTKDVKWIGAPRGKNVSDIEELLLMKILCLE</sequence>
<dbReference type="AlphaFoldDB" id="A0A9N9QN51"/>
<organism evidence="1 2">
    <name type="scientific">Ceutorhynchus assimilis</name>
    <name type="common">cabbage seed weevil</name>
    <dbReference type="NCBI Taxonomy" id="467358"/>
    <lineage>
        <taxon>Eukaryota</taxon>
        <taxon>Metazoa</taxon>
        <taxon>Ecdysozoa</taxon>
        <taxon>Arthropoda</taxon>
        <taxon>Hexapoda</taxon>
        <taxon>Insecta</taxon>
        <taxon>Pterygota</taxon>
        <taxon>Neoptera</taxon>
        <taxon>Endopterygota</taxon>
        <taxon>Coleoptera</taxon>
        <taxon>Polyphaga</taxon>
        <taxon>Cucujiformia</taxon>
        <taxon>Curculionidae</taxon>
        <taxon>Ceutorhynchinae</taxon>
        <taxon>Ceutorhynchus</taxon>
    </lineage>
</organism>
<evidence type="ECO:0000313" key="2">
    <source>
        <dbReference type="Proteomes" id="UP001152799"/>
    </source>
</evidence>
<dbReference type="Proteomes" id="UP001152799">
    <property type="component" value="Chromosome 8"/>
</dbReference>
<proteinExistence type="predicted"/>
<protein>
    <submittedName>
        <fullName evidence="1">Uncharacterized protein</fullName>
    </submittedName>
</protein>
<dbReference type="EMBL" id="OU892284">
    <property type="protein sequence ID" value="CAG9772641.1"/>
    <property type="molecule type" value="Genomic_DNA"/>
</dbReference>
<gene>
    <name evidence="1" type="ORF">CEUTPL_LOCUS13047</name>
</gene>